<dbReference type="PANTHER" id="PTHR12260">
    <property type="entry name" value="DAMAGE-CONTROL PHOSPHATASE ARMT1"/>
    <property type="match status" value="1"/>
</dbReference>
<dbReference type="Proteomes" id="UP001210925">
    <property type="component" value="Unassembled WGS sequence"/>
</dbReference>
<name>A0AAD5UHV3_9FUNG</name>
<gene>
    <name evidence="9" type="ORF">HK103_003534</name>
</gene>
<dbReference type="PANTHER" id="PTHR12260:SF6">
    <property type="entry name" value="DAMAGE-CONTROL PHOSPHATASE ARMT1"/>
    <property type="match status" value="1"/>
</dbReference>
<evidence type="ECO:0000256" key="6">
    <source>
        <dbReference type="ARBA" id="ARBA00048809"/>
    </source>
</evidence>
<dbReference type="Gene3D" id="3.40.50.10880">
    <property type="entry name" value="Uncharacterised protein PF01937, DUF89, domain 3"/>
    <property type="match status" value="1"/>
</dbReference>
<evidence type="ECO:0000256" key="4">
    <source>
        <dbReference type="ARBA" id="ARBA00022801"/>
    </source>
</evidence>
<comment type="similarity">
    <text evidence="2 7">Belongs to the damage-control phosphatase family. Sugar phosphate phosphatase III subfamily.</text>
</comment>
<dbReference type="GO" id="GO:0006974">
    <property type="term" value="P:DNA damage response"/>
    <property type="evidence" value="ECO:0007669"/>
    <property type="project" value="TreeGrafter"/>
</dbReference>
<organism evidence="9 10">
    <name type="scientific">Boothiomyces macroporosus</name>
    <dbReference type="NCBI Taxonomy" id="261099"/>
    <lineage>
        <taxon>Eukaryota</taxon>
        <taxon>Fungi</taxon>
        <taxon>Fungi incertae sedis</taxon>
        <taxon>Chytridiomycota</taxon>
        <taxon>Chytridiomycota incertae sedis</taxon>
        <taxon>Chytridiomycetes</taxon>
        <taxon>Rhizophydiales</taxon>
        <taxon>Terramycetaceae</taxon>
        <taxon>Boothiomyces</taxon>
    </lineage>
</organism>
<evidence type="ECO:0000256" key="1">
    <source>
        <dbReference type="ARBA" id="ARBA00001326"/>
    </source>
</evidence>
<dbReference type="Gene3D" id="1.20.930.60">
    <property type="match status" value="1"/>
</dbReference>
<evidence type="ECO:0000313" key="9">
    <source>
        <dbReference type="EMBL" id="KAJ3258574.1"/>
    </source>
</evidence>
<dbReference type="InterPro" id="IPR036075">
    <property type="entry name" value="ARMT-1-like_metal-bd_sf"/>
</dbReference>
<dbReference type="EMBL" id="JADGKB010000026">
    <property type="protein sequence ID" value="KAJ3258574.1"/>
    <property type="molecule type" value="Genomic_DNA"/>
</dbReference>
<evidence type="ECO:0000256" key="2">
    <source>
        <dbReference type="ARBA" id="ARBA00009519"/>
    </source>
</evidence>
<dbReference type="GO" id="GO:0016791">
    <property type="term" value="F:phosphatase activity"/>
    <property type="evidence" value="ECO:0007669"/>
    <property type="project" value="TreeGrafter"/>
</dbReference>
<keyword evidence="4 7" id="KW-0378">Hydrolase</keyword>
<dbReference type="SUPFAM" id="SSF111321">
    <property type="entry name" value="AF1104-like"/>
    <property type="match status" value="1"/>
</dbReference>
<feature type="domain" description="Damage-control phosphatase ARMT1-like metal-binding" evidence="8">
    <location>
        <begin position="19"/>
        <end position="299"/>
    </location>
</feature>
<keyword evidence="10" id="KW-1185">Reference proteome</keyword>
<reference evidence="9" key="1">
    <citation type="submission" date="2020-05" db="EMBL/GenBank/DDBJ databases">
        <title>Phylogenomic resolution of chytrid fungi.</title>
        <authorList>
            <person name="Stajich J.E."/>
            <person name="Amses K."/>
            <person name="Simmons R."/>
            <person name="Seto K."/>
            <person name="Myers J."/>
            <person name="Bonds A."/>
            <person name="Quandt C.A."/>
            <person name="Barry K."/>
            <person name="Liu P."/>
            <person name="Grigoriev I."/>
            <person name="Longcore J.E."/>
            <person name="James T.Y."/>
        </authorList>
    </citation>
    <scope>NUCLEOTIDE SEQUENCE</scope>
    <source>
        <strain evidence="9">PLAUS21</strain>
    </source>
</reference>
<keyword evidence="3 7" id="KW-0479">Metal-binding</keyword>
<evidence type="ECO:0000256" key="3">
    <source>
        <dbReference type="ARBA" id="ARBA00022723"/>
    </source>
</evidence>
<dbReference type="EC" id="3.1.3.-" evidence="7"/>
<evidence type="ECO:0000313" key="10">
    <source>
        <dbReference type="Proteomes" id="UP001210925"/>
    </source>
</evidence>
<comment type="catalytic activity">
    <reaction evidence="1 7">
        <text>beta-D-fructose 1-phosphate + H2O = D-fructose + phosphate</text>
        <dbReference type="Rhea" id="RHEA:35603"/>
        <dbReference type="ChEBI" id="CHEBI:15377"/>
        <dbReference type="ChEBI" id="CHEBI:37721"/>
        <dbReference type="ChEBI" id="CHEBI:43474"/>
        <dbReference type="ChEBI" id="CHEBI:138881"/>
    </reaction>
</comment>
<protein>
    <recommendedName>
        <fullName evidence="7">Sugar phosphate phosphatase</fullName>
        <ecNumber evidence="7">3.1.3.-</ecNumber>
    </recommendedName>
</protein>
<proteinExistence type="inferred from homology"/>
<dbReference type="AlphaFoldDB" id="A0AAD5UHV3"/>
<comment type="caution">
    <text evidence="9">The sequence shown here is derived from an EMBL/GenBank/DDBJ whole genome shotgun (WGS) entry which is preliminary data.</text>
</comment>
<keyword evidence="5 7" id="KW-0464">Manganese</keyword>
<comment type="domain">
    <text evidence="7">Subfamily III proteins have a conserved RTxK motif about 40-50 residues from the C-terminus; the threonine may be replaced by serine or cysteine.</text>
</comment>
<sequence length="309" mass="36247">MPEFKLLRGNVPNSFAYFTIKDRMPTILTKVINSLSMHMFEHNQNTAKIKEVISHIAQLKYNMTRNKALPELAPLPENELYNRLINKSEKTWFDAPWLLDIAVESALDIDLFYWIKKDAFKETEVDLEIGTLASMVELILWGNQSDLSLHINGREEGDVKQSHIIVNHIEPLCRILPKEKTIVYVLDNAGFELYTDLLFATLLTRDYDTNIIFECKQYPWFVSDVTSKDFYQLINSKEKYKEIWQGYLDSGKWQVRSHWFWTTPLTYSEMETEAPDLYHEMKESFAIYKGDLNYRKVTTADPDGSRCRS</sequence>
<comment type="function">
    <text evidence="7">Metal-dependent phosphatase that shows phosphatase activity against several substrates, including fructose-1-phosphate and fructose-6-phosphate. Its preference for fructose-1-phosphate, a strong glycating agent that causes DNA damage rather than a canonical yeast metabolite, suggests a damage-control function in hexose phosphate metabolism.</text>
</comment>
<evidence type="ECO:0000259" key="8">
    <source>
        <dbReference type="Pfam" id="PF01937"/>
    </source>
</evidence>
<comment type="cofactor">
    <cofactor evidence="7">
        <name>Mn(2+)</name>
        <dbReference type="ChEBI" id="CHEBI:29035"/>
    </cofactor>
    <cofactor evidence="7">
        <name>Ni(2+)</name>
        <dbReference type="ChEBI" id="CHEBI:49786"/>
    </cofactor>
</comment>
<dbReference type="InterPro" id="IPR039763">
    <property type="entry name" value="ARMT1"/>
</dbReference>
<dbReference type="GO" id="GO:0005634">
    <property type="term" value="C:nucleus"/>
    <property type="evidence" value="ECO:0007669"/>
    <property type="project" value="TreeGrafter"/>
</dbReference>
<accession>A0AAD5UHV3</accession>
<dbReference type="Pfam" id="PF01937">
    <property type="entry name" value="ARMT1-like_dom"/>
    <property type="match status" value="1"/>
</dbReference>
<dbReference type="GO" id="GO:0046872">
    <property type="term" value="F:metal ion binding"/>
    <property type="evidence" value="ECO:0007669"/>
    <property type="project" value="UniProtKB-UniRule"/>
</dbReference>
<dbReference type="InterPro" id="IPR002791">
    <property type="entry name" value="ARMT1-like_metal-bd"/>
</dbReference>
<evidence type="ECO:0000256" key="5">
    <source>
        <dbReference type="ARBA" id="ARBA00023211"/>
    </source>
</evidence>
<evidence type="ECO:0000256" key="7">
    <source>
        <dbReference type="RuleBase" id="RU367030"/>
    </source>
</evidence>
<comment type="catalytic activity">
    <reaction evidence="6 7">
        <text>beta-D-fructose 6-phosphate = dihydroxyacetone + D-glyceraldehyde 3-phosphate</text>
        <dbReference type="Rhea" id="RHEA:28002"/>
        <dbReference type="ChEBI" id="CHEBI:16016"/>
        <dbReference type="ChEBI" id="CHEBI:57634"/>
        <dbReference type="ChEBI" id="CHEBI:59776"/>
    </reaction>
</comment>